<dbReference type="NCBIfam" id="NF033902">
    <property type="entry name" value="iso_D2_wall_anc"/>
    <property type="match status" value="1"/>
</dbReference>
<keyword evidence="6" id="KW-0812">Transmembrane</keyword>
<keyword evidence="2" id="KW-0964">Secreted</keyword>
<evidence type="ECO:0000313" key="10">
    <source>
        <dbReference type="EMBL" id="RFD74679.1"/>
    </source>
</evidence>
<feature type="chain" id="PRO_5017585743" description="Peptidase" evidence="7">
    <location>
        <begin position="36"/>
        <end position="600"/>
    </location>
</feature>
<feature type="domain" description="SpaA-like prealbumin fold" evidence="9">
    <location>
        <begin position="91"/>
        <end position="195"/>
    </location>
</feature>
<dbReference type="InterPro" id="IPR041033">
    <property type="entry name" value="SpaA_PFL_dom_1"/>
</dbReference>
<dbReference type="Pfam" id="PF17802">
    <property type="entry name" value="SpaA"/>
    <property type="match status" value="2"/>
</dbReference>
<dbReference type="Pfam" id="PF00746">
    <property type="entry name" value="Gram_pos_anchor"/>
    <property type="match status" value="1"/>
</dbReference>
<sequence length="600" mass="64068">MNKFTKQCVAAVASLAMAGTLCVAGAVVAGSSAWATPSVDTNGTKGTTGVDNDSAQPSYGNAPWNLGNEATTKTGSITIYKWKSETKDGKEKKETPVEGAGFTIKKIKKIGDTEINLNNYSAWMKITESVAKLNADSVTDNAGDTSDKLKVTYDDTFALGEGKTNAQGVVKFKDLPLGLYRVWESTVPKGYSAAEGGKAFYMTLPMIEKVTSAAAQGGGTKSETKYNYAPFVDPKNVDLSGAVTKTQDLTHTVGAGDTIEYTIKAKLDKSRAKNDEDSKVKPEEFKGYTVYDLAPAGYFEKYDSSVVTKVEVGDTDLKPADNKTYYTVGTPTDVAAPTDNSDVARKKIPITFTEDGNQKLADEVNKDANVGKFVYVSVTFTFKLKDSATLGANKVTNKASILPSHKPGTTVPDEIPSDNPPSTDFATFKIKKVSSKDDSALGGAKFRLFAVKNDAEGCTNALKEGKTGSDLKAVCEDKSSTGFGEKETSSDNDASKKGLTDGYSVKRGEAFYVVETVAPAGYIRNPDVHEFTLDKNKTEDTLTVKNIPDSGNGGKGWLFNLPKTGAAGVVIFALAGVCLVCFGIFVFMRNRKKDEEQQAA</sequence>
<feature type="region of interest" description="Disordered" evidence="5">
    <location>
        <begin position="37"/>
        <end position="67"/>
    </location>
</feature>
<feature type="domain" description="Gram-positive cocci surface proteins LPxTG" evidence="8">
    <location>
        <begin position="561"/>
        <end position="595"/>
    </location>
</feature>
<keyword evidence="11" id="KW-1185">Reference proteome</keyword>
<feature type="transmembrane region" description="Helical" evidence="6">
    <location>
        <begin position="565"/>
        <end position="588"/>
    </location>
</feature>
<evidence type="ECO:0000256" key="3">
    <source>
        <dbReference type="ARBA" id="ARBA00022729"/>
    </source>
</evidence>
<evidence type="ECO:0000256" key="6">
    <source>
        <dbReference type="SAM" id="Phobius"/>
    </source>
</evidence>
<dbReference type="RefSeq" id="WP_019260803.1">
    <property type="nucleotide sequence ID" value="NZ_LSLH01000001.1"/>
</dbReference>
<feature type="region of interest" description="Disordered" evidence="5">
    <location>
        <begin position="401"/>
        <end position="421"/>
    </location>
</feature>
<feature type="compositionally biased region" description="Polar residues" evidence="5">
    <location>
        <begin position="37"/>
        <end position="59"/>
    </location>
</feature>
<keyword evidence="6" id="KW-1133">Transmembrane helix</keyword>
<dbReference type="Gene3D" id="2.60.40.740">
    <property type="match status" value="1"/>
</dbReference>
<dbReference type="Gene3D" id="2.60.40.10">
    <property type="entry name" value="Immunoglobulins"/>
    <property type="match status" value="2"/>
</dbReference>
<dbReference type="InterPro" id="IPR013783">
    <property type="entry name" value="Ig-like_fold"/>
</dbReference>
<feature type="region of interest" description="Disordered" evidence="5">
    <location>
        <begin position="480"/>
        <end position="499"/>
    </location>
</feature>
<dbReference type="InterPro" id="IPR048052">
    <property type="entry name" value="FM1-like"/>
</dbReference>
<protein>
    <recommendedName>
        <fullName evidence="12">Peptidase</fullName>
    </recommendedName>
</protein>
<evidence type="ECO:0000256" key="4">
    <source>
        <dbReference type="ARBA" id="ARBA00023088"/>
    </source>
</evidence>
<evidence type="ECO:0000256" key="7">
    <source>
        <dbReference type="SAM" id="SignalP"/>
    </source>
</evidence>
<feature type="domain" description="SpaA-like prealbumin fold" evidence="9">
    <location>
        <begin position="427"/>
        <end position="546"/>
    </location>
</feature>
<feature type="signal peptide" evidence="7">
    <location>
        <begin position="1"/>
        <end position="35"/>
    </location>
</feature>
<dbReference type="NCBIfam" id="TIGR01167">
    <property type="entry name" value="LPXTG_anchor"/>
    <property type="match status" value="1"/>
</dbReference>
<organism evidence="10 11">
    <name type="scientific">Gardnerella vaginalis</name>
    <dbReference type="NCBI Taxonomy" id="2702"/>
    <lineage>
        <taxon>Bacteria</taxon>
        <taxon>Bacillati</taxon>
        <taxon>Actinomycetota</taxon>
        <taxon>Actinomycetes</taxon>
        <taxon>Bifidobacteriales</taxon>
        <taxon>Bifidobacteriaceae</taxon>
        <taxon>Gardnerella</taxon>
    </lineage>
</organism>
<evidence type="ECO:0000256" key="5">
    <source>
        <dbReference type="SAM" id="MobiDB-lite"/>
    </source>
</evidence>
<reference evidence="10 11" key="1">
    <citation type="submission" date="2016-02" db="EMBL/GenBank/DDBJ databases">
        <title>Gardnerella vaginalis Subgroups Defined by cpn60 Sequencing and Sialidase Activity in Isolates from Canada, Belgium and Kenya.</title>
        <authorList>
            <person name="Schellenberg J."/>
            <person name="Paramel Jayaprakash T."/>
            <person name="Withana Gamage N."/>
            <person name="Patterson M.H."/>
            <person name="Vaneechoutte M."/>
            <person name="Hill J.E."/>
        </authorList>
    </citation>
    <scope>NUCLEOTIDE SEQUENCE [LARGE SCALE GENOMIC DNA]</scope>
    <source>
        <strain evidence="10 11">N160</strain>
    </source>
</reference>
<gene>
    <name evidence="10" type="ORF">AXE76_00150</name>
</gene>
<dbReference type="Proteomes" id="UP000258888">
    <property type="component" value="Unassembled WGS sequence"/>
</dbReference>
<evidence type="ECO:0000256" key="1">
    <source>
        <dbReference type="ARBA" id="ARBA00022512"/>
    </source>
</evidence>
<dbReference type="EMBL" id="LSLH01000001">
    <property type="protein sequence ID" value="RFD74679.1"/>
    <property type="molecule type" value="Genomic_DNA"/>
</dbReference>
<proteinExistence type="predicted"/>
<dbReference type="InterPro" id="IPR019931">
    <property type="entry name" value="LPXTG_anchor"/>
</dbReference>
<evidence type="ECO:0000259" key="8">
    <source>
        <dbReference type="Pfam" id="PF00746"/>
    </source>
</evidence>
<keyword evidence="4" id="KW-0572">Peptidoglycan-anchor</keyword>
<name>A0A3E1INU7_GARVA</name>
<evidence type="ECO:0008006" key="12">
    <source>
        <dbReference type="Google" id="ProtNLM"/>
    </source>
</evidence>
<evidence type="ECO:0000259" key="9">
    <source>
        <dbReference type="Pfam" id="PF17802"/>
    </source>
</evidence>
<accession>A0A3E1INU7</accession>
<dbReference type="GO" id="GO:0005975">
    <property type="term" value="P:carbohydrate metabolic process"/>
    <property type="evidence" value="ECO:0007669"/>
    <property type="project" value="UniProtKB-ARBA"/>
</dbReference>
<keyword evidence="1" id="KW-0134">Cell wall</keyword>
<keyword evidence="3 7" id="KW-0732">Signal</keyword>
<evidence type="ECO:0000313" key="11">
    <source>
        <dbReference type="Proteomes" id="UP000258888"/>
    </source>
</evidence>
<comment type="caution">
    <text evidence="10">The sequence shown here is derived from an EMBL/GenBank/DDBJ whole genome shotgun (WGS) entry which is preliminary data.</text>
</comment>
<evidence type="ECO:0000256" key="2">
    <source>
        <dbReference type="ARBA" id="ARBA00022525"/>
    </source>
</evidence>
<dbReference type="AlphaFoldDB" id="A0A3E1INU7"/>
<keyword evidence="6" id="KW-0472">Membrane</keyword>